<comment type="caution">
    <text evidence="3">The sequence shown here is derived from an EMBL/GenBank/DDBJ whole genome shotgun (WGS) entry which is preliminary data.</text>
</comment>
<dbReference type="SMART" id="SM00894">
    <property type="entry name" value="Excalibur"/>
    <property type="match status" value="1"/>
</dbReference>
<organism evidence="3 4">
    <name type="scientific">Actinomyces oris</name>
    <dbReference type="NCBI Taxonomy" id="544580"/>
    <lineage>
        <taxon>Bacteria</taxon>
        <taxon>Bacillati</taxon>
        <taxon>Actinomycetota</taxon>
        <taxon>Actinomycetes</taxon>
        <taxon>Actinomycetales</taxon>
        <taxon>Actinomycetaceae</taxon>
        <taxon>Actinomyces</taxon>
    </lineage>
</organism>
<evidence type="ECO:0000256" key="1">
    <source>
        <dbReference type="SAM" id="MobiDB-lite"/>
    </source>
</evidence>
<evidence type="ECO:0000313" key="4">
    <source>
        <dbReference type="Proteomes" id="UP000186857"/>
    </source>
</evidence>
<feature type="compositionally biased region" description="Basic and acidic residues" evidence="1">
    <location>
        <begin position="76"/>
        <end position="89"/>
    </location>
</feature>
<feature type="compositionally biased region" description="Pro residues" evidence="1">
    <location>
        <begin position="10"/>
        <end position="19"/>
    </location>
</feature>
<dbReference type="AlphaFoldDB" id="A0A1Q8V6H8"/>
<gene>
    <name evidence="3" type="ORF">BKH29_09810</name>
</gene>
<evidence type="ECO:0000313" key="3">
    <source>
        <dbReference type="EMBL" id="OLO43679.1"/>
    </source>
</evidence>
<protein>
    <submittedName>
        <fullName evidence="3">Calcium-binding protein</fullName>
    </submittedName>
</protein>
<accession>A0A1Q8V6H8</accession>
<proteinExistence type="predicted"/>
<evidence type="ECO:0000259" key="2">
    <source>
        <dbReference type="SMART" id="SM00894"/>
    </source>
</evidence>
<feature type="region of interest" description="Disordered" evidence="1">
    <location>
        <begin position="1"/>
        <end position="48"/>
    </location>
</feature>
<feature type="domain" description="Excalibur calcium-binding" evidence="2">
    <location>
        <begin position="51"/>
        <end position="87"/>
    </location>
</feature>
<feature type="region of interest" description="Disordered" evidence="1">
    <location>
        <begin position="63"/>
        <end position="89"/>
    </location>
</feature>
<dbReference type="Pfam" id="PF05901">
    <property type="entry name" value="Excalibur"/>
    <property type="match status" value="1"/>
</dbReference>
<dbReference type="EMBL" id="MSKJ01000023">
    <property type="protein sequence ID" value="OLO43679.1"/>
    <property type="molecule type" value="Genomic_DNA"/>
</dbReference>
<name>A0A1Q8V6H8_9ACTO</name>
<reference evidence="3 4" key="1">
    <citation type="submission" date="2016-12" db="EMBL/GenBank/DDBJ databases">
        <title>Genomic Comparison of strains in the 'Actinomyces naeslundii' Group.</title>
        <authorList>
            <person name="Mughal S.R."/>
            <person name="Do T."/>
            <person name="Gilbert S.C."/>
            <person name="Witherden E.A."/>
            <person name="Didelot X."/>
            <person name="Beighton D."/>
        </authorList>
    </citation>
    <scope>NUCLEOTIDE SEQUENCE [LARGE SCALE GENOMIC DNA]</scope>
    <source>
        <strain evidence="3 4">CCUG 33920</strain>
    </source>
</reference>
<dbReference type="InterPro" id="IPR008613">
    <property type="entry name" value="Excalibur_Ca-bd_domain"/>
</dbReference>
<dbReference type="Proteomes" id="UP000186857">
    <property type="component" value="Unassembled WGS sequence"/>
</dbReference>
<sequence length="89" mass="9229">MPIPTTQAPTPEPPAPPATQEPESTPEEKTEAGGGAAAPAPVPEPKQEITYYDNCTAARAAGAAPLYQGEPGYRPALDRDKDGIACEIK</sequence>